<evidence type="ECO:0000256" key="5">
    <source>
        <dbReference type="ARBA" id="ARBA00022801"/>
    </source>
</evidence>
<dbReference type="GO" id="GO:0016787">
    <property type="term" value="F:hydrolase activity"/>
    <property type="evidence" value="ECO:0007669"/>
    <property type="project" value="UniProtKB-KW"/>
</dbReference>
<sequence length="497" mass="54985">MDQQAVERIKAHEERVEQANAFLKQKVDELEEDSYRLSYHLMPPAGWMNDPNGLIFYKDEYHAFYQHYPYEAKWGPMHWGHAKSKDLVNWEHLPVALAPSEVYDTGENSGHGCWSGSAVDDNGHLTLIYTGHVDGRTPVEVQCLATSTDGLNFRKEAGNPVIAGAPEEGGLGFRDPKVWRHAGAWYMVVGFGKDGLGKVQLYTSENLREWRHLGVAAESDGTMGDMWECPDLFPLGSGDDYVLVISPMNMGTTKTMYLTGKLNYETGQFSYGYKERLDYGFDFYAPQTFMDGQGRRILQGWINIWGAKMPEQERGWMGAFTLPRELKLNADGTLRMEPVAELQALRGAHQRVNGLSIGADTEVTLAGVHGDTLELIAVFDVAKAGGAAEFGLLLRCSEDGTEYTKVVYSAAERKLSVDRTRSGAGEAGVSEAPLTPMADGRVRLHLFLDRSSVELFANDGVKTVTNRIYPAAASLGIKLFAEKGEAHLESLDAWVLG</sequence>
<comment type="catalytic activity">
    <reaction evidence="8">
        <text>Hydrolysis of terminal non-reducing beta-D-fructofuranoside residues in beta-D-fructofuranosides.</text>
        <dbReference type="EC" id="3.2.1.26"/>
    </reaction>
</comment>
<dbReference type="PANTHER" id="PTHR43101:SF1">
    <property type="entry name" value="BETA-FRUCTOSIDASE"/>
    <property type="match status" value="1"/>
</dbReference>
<comment type="pathway">
    <text evidence="1 9">Glycan biosynthesis; sucrose metabolism.</text>
</comment>
<proteinExistence type="inferred from homology"/>
<evidence type="ECO:0000259" key="11">
    <source>
        <dbReference type="Pfam" id="PF00251"/>
    </source>
</evidence>
<dbReference type="PANTHER" id="PTHR43101">
    <property type="entry name" value="BETA-FRUCTOSIDASE"/>
    <property type="match status" value="1"/>
</dbReference>
<keyword evidence="5 8" id="KW-0378">Hydrolase</keyword>
<keyword evidence="14" id="KW-1185">Reference proteome</keyword>
<keyword evidence="6 8" id="KW-0326">Glycosidase</keyword>
<dbReference type="EC" id="3.2.1.26" evidence="3 8"/>
<evidence type="ECO:0000256" key="2">
    <source>
        <dbReference type="ARBA" id="ARBA00009902"/>
    </source>
</evidence>
<evidence type="ECO:0000256" key="10">
    <source>
        <dbReference type="SAM" id="Coils"/>
    </source>
</evidence>
<gene>
    <name evidence="13" type="ORF">RQP52_35215</name>
</gene>
<evidence type="ECO:0000256" key="6">
    <source>
        <dbReference type="ARBA" id="ARBA00023295"/>
    </source>
</evidence>
<dbReference type="NCBIfam" id="TIGR01322">
    <property type="entry name" value="scrB_fam"/>
    <property type="match status" value="1"/>
</dbReference>
<reference evidence="13 14" key="1">
    <citation type="submission" date="2023-10" db="EMBL/GenBank/DDBJ databases">
        <title>Paenibacillus strain PFR10 Genome sequencing and assembly.</title>
        <authorList>
            <person name="Kim I."/>
        </authorList>
    </citation>
    <scope>NUCLEOTIDE SEQUENCE [LARGE SCALE GENOMIC DNA]</scope>
    <source>
        <strain evidence="13 14">PFR10</strain>
    </source>
</reference>
<dbReference type="Proteomes" id="UP001260980">
    <property type="component" value="Unassembled WGS sequence"/>
</dbReference>
<feature type="coiled-coil region" evidence="10">
    <location>
        <begin position="6"/>
        <end position="33"/>
    </location>
</feature>
<comment type="similarity">
    <text evidence="2 8">Belongs to the glycosyl hydrolase 32 family.</text>
</comment>
<evidence type="ECO:0000256" key="4">
    <source>
        <dbReference type="ARBA" id="ARBA00019623"/>
    </source>
</evidence>
<dbReference type="SUPFAM" id="SSF49899">
    <property type="entry name" value="Concanavalin A-like lectins/glucanases"/>
    <property type="match status" value="1"/>
</dbReference>
<evidence type="ECO:0000256" key="7">
    <source>
        <dbReference type="ARBA" id="ARBA00033367"/>
    </source>
</evidence>
<evidence type="ECO:0000256" key="1">
    <source>
        <dbReference type="ARBA" id="ARBA00004914"/>
    </source>
</evidence>
<keyword evidence="9" id="KW-0963">Cytoplasm</keyword>
<dbReference type="PROSITE" id="PS00609">
    <property type="entry name" value="GLYCOSYL_HYDROL_F32"/>
    <property type="match status" value="1"/>
</dbReference>
<organism evidence="13 14">
    <name type="scientific">Paenibacillus violae</name>
    <dbReference type="NCBI Taxonomy" id="3077234"/>
    <lineage>
        <taxon>Bacteria</taxon>
        <taxon>Bacillati</taxon>
        <taxon>Bacillota</taxon>
        <taxon>Bacilli</taxon>
        <taxon>Bacillales</taxon>
        <taxon>Paenibacillaceae</taxon>
        <taxon>Paenibacillus</taxon>
    </lineage>
</organism>
<dbReference type="InterPro" id="IPR013148">
    <property type="entry name" value="Glyco_hydro_32_N"/>
</dbReference>
<evidence type="ECO:0000256" key="9">
    <source>
        <dbReference type="RuleBase" id="RU365015"/>
    </source>
</evidence>
<dbReference type="EMBL" id="JAWCUD010000023">
    <property type="protein sequence ID" value="MDU0206321.1"/>
    <property type="molecule type" value="Genomic_DNA"/>
</dbReference>
<dbReference type="InterPro" id="IPR023296">
    <property type="entry name" value="Glyco_hydro_beta-prop_sf"/>
</dbReference>
<dbReference type="Gene3D" id="2.115.10.20">
    <property type="entry name" value="Glycosyl hydrolase domain, family 43"/>
    <property type="match status" value="1"/>
</dbReference>
<evidence type="ECO:0000313" key="13">
    <source>
        <dbReference type="EMBL" id="MDU0206321.1"/>
    </source>
</evidence>
<dbReference type="CDD" id="cd08996">
    <property type="entry name" value="GH32_FFase"/>
    <property type="match status" value="1"/>
</dbReference>
<dbReference type="SMART" id="SM00640">
    <property type="entry name" value="Glyco_32"/>
    <property type="match status" value="1"/>
</dbReference>
<comment type="subcellular location">
    <subcellularLocation>
        <location evidence="9">Cytoplasm</location>
    </subcellularLocation>
</comment>
<accession>A0ABU3RPS3</accession>
<keyword evidence="9" id="KW-0119">Carbohydrate metabolism</keyword>
<feature type="domain" description="Glycosyl hydrolase family 32 C-terminal" evidence="12">
    <location>
        <begin position="341"/>
        <end position="494"/>
    </location>
</feature>
<dbReference type="InterPro" id="IPR001362">
    <property type="entry name" value="Glyco_hydro_32"/>
</dbReference>
<evidence type="ECO:0000256" key="3">
    <source>
        <dbReference type="ARBA" id="ARBA00012758"/>
    </source>
</evidence>
<evidence type="ECO:0000313" key="14">
    <source>
        <dbReference type="Proteomes" id="UP001260980"/>
    </source>
</evidence>
<dbReference type="InterPro" id="IPR013320">
    <property type="entry name" value="ConA-like_dom_sf"/>
</dbReference>
<keyword evidence="10" id="KW-0175">Coiled coil</keyword>
<dbReference type="InterPro" id="IPR018053">
    <property type="entry name" value="Glyco_hydro_32_AS"/>
</dbReference>
<dbReference type="InterPro" id="IPR006232">
    <property type="entry name" value="Suc6P_hydrolase"/>
</dbReference>
<dbReference type="InterPro" id="IPR051214">
    <property type="entry name" value="GH32_Enzymes"/>
</dbReference>
<name>A0ABU3RPS3_9BACL</name>
<feature type="domain" description="Glycosyl hydrolase family 32 N-terminal" evidence="11">
    <location>
        <begin position="40"/>
        <end position="338"/>
    </location>
</feature>
<dbReference type="Gene3D" id="2.60.120.560">
    <property type="entry name" value="Exo-inulinase, domain 1"/>
    <property type="match status" value="1"/>
</dbReference>
<protein>
    <recommendedName>
        <fullName evidence="4 8">Sucrose-6-phosphate hydrolase</fullName>
        <ecNumber evidence="3 8">3.2.1.26</ecNumber>
    </recommendedName>
    <alternativeName>
        <fullName evidence="7 9">Invertase</fullName>
    </alternativeName>
</protein>
<dbReference type="Pfam" id="PF08244">
    <property type="entry name" value="Glyco_hydro_32C"/>
    <property type="match status" value="1"/>
</dbReference>
<comment type="caution">
    <text evidence="13">The sequence shown here is derived from an EMBL/GenBank/DDBJ whole genome shotgun (WGS) entry which is preliminary data.</text>
</comment>
<evidence type="ECO:0000259" key="12">
    <source>
        <dbReference type="Pfam" id="PF08244"/>
    </source>
</evidence>
<dbReference type="Pfam" id="PF00251">
    <property type="entry name" value="Glyco_hydro_32N"/>
    <property type="match status" value="1"/>
</dbReference>
<dbReference type="SUPFAM" id="SSF75005">
    <property type="entry name" value="Arabinanase/levansucrase/invertase"/>
    <property type="match status" value="1"/>
</dbReference>
<comment type="function">
    <text evidence="9">Enables the bacterium to metabolize sucrose as a sole carbon source.</text>
</comment>
<evidence type="ECO:0000256" key="8">
    <source>
        <dbReference type="RuleBase" id="RU362110"/>
    </source>
</evidence>
<dbReference type="InterPro" id="IPR013189">
    <property type="entry name" value="Glyco_hydro_32_C"/>
</dbReference>
<dbReference type="RefSeq" id="WP_315956120.1">
    <property type="nucleotide sequence ID" value="NZ_JAWCUD010000023.1"/>
</dbReference>